<name>A0ABQ9I8D9_9NEOP</name>
<proteinExistence type="predicted"/>
<evidence type="ECO:0000256" key="1">
    <source>
        <dbReference type="SAM" id="MobiDB-lite"/>
    </source>
</evidence>
<feature type="compositionally biased region" description="Polar residues" evidence="1">
    <location>
        <begin position="1"/>
        <end position="12"/>
    </location>
</feature>
<evidence type="ECO:0000313" key="3">
    <source>
        <dbReference type="Proteomes" id="UP001159363"/>
    </source>
</evidence>
<accession>A0ABQ9I8D9</accession>
<keyword evidence="3" id="KW-1185">Reference proteome</keyword>
<reference evidence="2 3" key="1">
    <citation type="submission" date="2023-02" db="EMBL/GenBank/DDBJ databases">
        <title>LHISI_Scaffold_Assembly.</title>
        <authorList>
            <person name="Stuart O.P."/>
            <person name="Cleave R."/>
            <person name="Magrath M.J.L."/>
            <person name="Mikheyev A.S."/>
        </authorList>
    </citation>
    <scope>NUCLEOTIDE SEQUENCE [LARGE SCALE GENOMIC DNA]</scope>
    <source>
        <strain evidence="2">Daus_M_001</strain>
        <tissue evidence="2">Leg muscle</tissue>
    </source>
</reference>
<gene>
    <name evidence="2" type="ORF">PR048_005513</name>
</gene>
<dbReference type="EMBL" id="JARBHB010000002">
    <property type="protein sequence ID" value="KAJ8892932.1"/>
    <property type="molecule type" value="Genomic_DNA"/>
</dbReference>
<sequence length="135" mass="14595">MQQTAAGTSGVASRQPAPHYISTPSPAYTPVTTANYYQALPQYQERETDFPTLANIPRPRNYQPKPKFRSNKGKHNEKSAKKGSKTPQPAPRVSVPAPPQQSVSDMSAPSANQEAAPMNTAKQNFSMEAEAPAAQ</sequence>
<feature type="compositionally biased region" description="Polar residues" evidence="1">
    <location>
        <begin position="100"/>
        <end position="113"/>
    </location>
</feature>
<dbReference type="Proteomes" id="UP001159363">
    <property type="component" value="Chromosome 2"/>
</dbReference>
<feature type="region of interest" description="Disordered" evidence="1">
    <location>
        <begin position="1"/>
        <end position="135"/>
    </location>
</feature>
<evidence type="ECO:0000313" key="2">
    <source>
        <dbReference type="EMBL" id="KAJ8892932.1"/>
    </source>
</evidence>
<organism evidence="2 3">
    <name type="scientific">Dryococelus australis</name>
    <dbReference type="NCBI Taxonomy" id="614101"/>
    <lineage>
        <taxon>Eukaryota</taxon>
        <taxon>Metazoa</taxon>
        <taxon>Ecdysozoa</taxon>
        <taxon>Arthropoda</taxon>
        <taxon>Hexapoda</taxon>
        <taxon>Insecta</taxon>
        <taxon>Pterygota</taxon>
        <taxon>Neoptera</taxon>
        <taxon>Polyneoptera</taxon>
        <taxon>Phasmatodea</taxon>
        <taxon>Verophasmatodea</taxon>
        <taxon>Anareolatae</taxon>
        <taxon>Phasmatidae</taxon>
        <taxon>Eurycanthinae</taxon>
        <taxon>Dryococelus</taxon>
    </lineage>
</organism>
<feature type="compositionally biased region" description="Polar residues" evidence="1">
    <location>
        <begin position="22"/>
        <end position="36"/>
    </location>
</feature>
<protein>
    <submittedName>
        <fullName evidence="2">Uncharacterized protein</fullName>
    </submittedName>
</protein>
<comment type="caution">
    <text evidence="2">The sequence shown here is derived from an EMBL/GenBank/DDBJ whole genome shotgun (WGS) entry which is preliminary data.</text>
</comment>